<feature type="binding site" evidence="7">
    <location>
        <begin position="108"/>
        <end position="110"/>
    </location>
    <ligand>
        <name>substrate</name>
    </ligand>
</feature>
<evidence type="ECO:0000313" key="11">
    <source>
        <dbReference type="Proteomes" id="UP000238350"/>
    </source>
</evidence>
<dbReference type="OrthoDB" id="19908at2759"/>
<dbReference type="PROSITE" id="PS51733">
    <property type="entry name" value="BPL_LPL_CATALYTIC"/>
    <property type="match status" value="1"/>
</dbReference>
<comment type="function">
    <text evidence="5">Catalyzes the transfer of endogenously produced octanoic acid from octanoyl-acyl-carrier-protein onto the lipoyl domains of lipoate-dependent enzymes. Lipoyl-ACP can also act as a substrate although octanoyl-ACP is likely to be the physiological substrate.</text>
</comment>
<dbReference type="Gene3D" id="3.30.930.10">
    <property type="entry name" value="Bira Bifunctional Protein, Domain 2"/>
    <property type="match status" value="1"/>
</dbReference>
<dbReference type="UniPathway" id="UPA00538">
    <property type="reaction ID" value="UER00592"/>
</dbReference>
<keyword evidence="4 5" id="KW-0012">Acyltransferase</keyword>
<organism evidence="10 11">
    <name type="scientific">Wickerhamiella sorbophila</name>
    <dbReference type="NCBI Taxonomy" id="45607"/>
    <lineage>
        <taxon>Eukaryota</taxon>
        <taxon>Fungi</taxon>
        <taxon>Dikarya</taxon>
        <taxon>Ascomycota</taxon>
        <taxon>Saccharomycotina</taxon>
        <taxon>Dipodascomycetes</taxon>
        <taxon>Dipodascales</taxon>
        <taxon>Trichomonascaceae</taxon>
        <taxon>Wickerhamiella</taxon>
    </lineage>
</organism>
<dbReference type="PANTHER" id="PTHR10993:SF7">
    <property type="entry name" value="LIPOYLTRANSFERASE 2, MITOCHONDRIAL-RELATED"/>
    <property type="match status" value="1"/>
</dbReference>
<dbReference type="STRING" id="45607.A0A2T0FDQ3"/>
<keyword evidence="3 5" id="KW-0808">Transferase</keyword>
<dbReference type="RefSeq" id="XP_024663046.1">
    <property type="nucleotide sequence ID" value="XM_024807278.1"/>
</dbReference>
<protein>
    <recommendedName>
        <fullName evidence="5">Octanoyltransferase</fullName>
        <ecNumber evidence="5">2.3.1.181</ecNumber>
    </recommendedName>
</protein>
<gene>
    <name evidence="10" type="ORF">B9G98_00720</name>
</gene>
<evidence type="ECO:0000256" key="5">
    <source>
        <dbReference type="PIRNR" id="PIRNR016262"/>
    </source>
</evidence>
<dbReference type="GeneID" id="36514469"/>
<evidence type="ECO:0000256" key="1">
    <source>
        <dbReference type="ARBA" id="ARBA00004821"/>
    </source>
</evidence>
<evidence type="ECO:0000256" key="6">
    <source>
        <dbReference type="PIRSR" id="PIRSR016262-1"/>
    </source>
</evidence>
<evidence type="ECO:0000259" key="9">
    <source>
        <dbReference type="PROSITE" id="PS51733"/>
    </source>
</evidence>
<dbReference type="InterPro" id="IPR020605">
    <property type="entry name" value="Octanoyltransferase_CS"/>
</dbReference>
<comment type="pathway">
    <text evidence="1 5">Protein modification; protein lipoylation via endogenous pathway; protein N(6)-(lipoyl)lysine from octanoyl-[acyl-carrier-protein]: step 1/2.</text>
</comment>
<dbReference type="PIRSF" id="PIRSF016262">
    <property type="entry name" value="LPLase"/>
    <property type="match status" value="1"/>
</dbReference>
<evidence type="ECO:0000313" key="10">
    <source>
        <dbReference type="EMBL" id="PRT53100.1"/>
    </source>
</evidence>
<sequence>MDPVYTCGRRQIGQFSQAEIDFYTSGERNGQRAEFHETQRGGHVTFHGPGQLVMYPIIDLRAAKLTVRDYICGVEGSIIELLQTKYNLPAQRTKETGVWLDETHKVASLGVHVRRSVTSHGLGLNVNLDKYWFDRIVACNLPDAQLVSINDYTKADLPTVSRQLAEILSRKLGFDLEEQPASDVYNL</sequence>
<dbReference type="EC" id="2.3.1.181" evidence="5"/>
<evidence type="ECO:0000256" key="7">
    <source>
        <dbReference type="PIRSR" id="PIRSR016262-2"/>
    </source>
</evidence>
<dbReference type="GO" id="GO:0033819">
    <property type="term" value="F:lipoyl(octanoyl) transferase activity"/>
    <property type="evidence" value="ECO:0007669"/>
    <property type="project" value="UniProtKB-EC"/>
</dbReference>
<dbReference type="InterPro" id="IPR045864">
    <property type="entry name" value="aa-tRNA-synth_II/BPL/LPL"/>
</dbReference>
<dbReference type="Proteomes" id="UP000238350">
    <property type="component" value="Unassembled WGS sequence"/>
</dbReference>
<name>A0A2T0FDQ3_9ASCO</name>
<feature type="active site" description="Acyl-thioester intermediate" evidence="6">
    <location>
        <position position="139"/>
    </location>
</feature>
<feature type="binding site" evidence="7">
    <location>
        <begin position="40"/>
        <end position="47"/>
    </location>
    <ligand>
        <name>substrate</name>
    </ligand>
</feature>
<evidence type="ECO:0000256" key="4">
    <source>
        <dbReference type="ARBA" id="ARBA00023315"/>
    </source>
</evidence>
<dbReference type="PROSITE" id="PS01313">
    <property type="entry name" value="LIPB"/>
    <property type="match status" value="1"/>
</dbReference>
<evidence type="ECO:0000256" key="2">
    <source>
        <dbReference type="ARBA" id="ARBA00007907"/>
    </source>
</evidence>
<keyword evidence="11" id="KW-1185">Reference proteome</keyword>
<comment type="caution">
    <text evidence="10">The sequence shown here is derived from an EMBL/GenBank/DDBJ whole genome shotgun (WGS) entry which is preliminary data.</text>
</comment>
<dbReference type="Pfam" id="PF21948">
    <property type="entry name" value="LplA-B_cat"/>
    <property type="match status" value="1"/>
</dbReference>
<comment type="catalytic activity">
    <reaction evidence="5">
        <text>octanoyl-[ACP] + L-lysyl-[protein] = N(6)-octanoyl-L-lysyl-[protein] + holo-[ACP] + H(+)</text>
        <dbReference type="Rhea" id="RHEA:17665"/>
        <dbReference type="Rhea" id="RHEA-COMP:9636"/>
        <dbReference type="Rhea" id="RHEA-COMP:9685"/>
        <dbReference type="Rhea" id="RHEA-COMP:9752"/>
        <dbReference type="Rhea" id="RHEA-COMP:9928"/>
        <dbReference type="ChEBI" id="CHEBI:15378"/>
        <dbReference type="ChEBI" id="CHEBI:29969"/>
        <dbReference type="ChEBI" id="CHEBI:64479"/>
        <dbReference type="ChEBI" id="CHEBI:78463"/>
        <dbReference type="ChEBI" id="CHEBI:78809"/>
        <dbReference type="EC" id="2.3.1.181"/>
    </reaction>
</comment>
<feature type="binding site" evidence="7">
    <location>
        <begin position="121"/>
        <end position="123"/>
    </location>
    <ligand>
        <name>substrate</name>
    </ligand>
</feature>
<dbReference type="PANTHER" id="PTHR10993">
    <property type="entry name" value="OCTANOYLTRANSFERASE"/>
    <property type="match status" value="1"/>
</dbReference>
<dbReference type="GO" id="GO:0009249">
    <property type="term" value="P:protein lipoylation"/>
    <property type="evidence" value="ECO:0007669"/>
    <property type="project" value="InterPro"/>
</dbReference>
<dbReference type="NCBIfam" id="TIGR00214">
    <property type="entry name" value="lipB"/>
    <property type="match status" value="1"/>
</dbReference>
<dbReference type="InterPro" id="IPR000544">
    <property type="entry name" value="Octanoyltransferase"/>
</dbReference>
<evidence type="ECO:0000256" key="3">
    <source>
        <dbReference type="ARBA" id="ARBA00022679"/>
    </source>
</evidence>
<accession>A0A2T0FDQ3</accession>
<dbReference type="EMBL" id="NDIQ01000001">
    <property type="protein sequence ID" value="PRT53100.1"/>
    <property type="molecule type" value="Genomic_DNA"/>
</dbReference>
<dbReference type="AlphaFoldDB" id="A0A2T0FDQ3"/>
<reference evidence="10 11" key="1">
    <citation type="submission" date="2017-04" db="EMBL/GenBank/DDBJ databases">
        <title>Genome sequencing of [Candida] sorbophila.</title>
        <authorList>
            <person name="Ahn J.O."/>
        </authorList>
    </citation>
    <scope>NUCLEOTIDE SEQUENCE [LARGE SCALE GENOMIC DNA]</scope>
    <source>
        <strain evidence="10 11">DS02</strain>
    </source>
</reference>
<feature type="site" description="Lowers pKa of active site Cys" evidence="8">
    <location>
        <position position="105"/>
    </location>
</feature>
<dbReference type="InterPro" id="IPR004143">
    <property type="entry name" value="BPL_LPL_catalytic"/>
</dbReference>
<dbReference type="SUPFAM" id="SSF55681">
    <property type="entry name" value="Class II aaRS and biotin synthetases"/>
    <property type="match status" value="1"/>
</dbReference>
<proteinExistence type="inferred from homology"/>
<comment type="similarity">
    <text evidence="2 5">Belongs to the LipB family.</text>
</comment>
<feature type="domain" description="BPL/LPL catalytic" evidence="9">
    <location>
        <begin position="1"/>
        <end position="176"/>
    </location>
</feature>
<evidence type="ECO:0000256" key="8">
    <source>
        <dbReference type="PIRSR" id="PIRSR016262-3"/>
    </source>
</evidence>